<accession>A0A1D6HMF8</accession>
<dbReference type="InterPro" id="IPR002937">
    <property type="entry name" value="Amino_oxidase"/>
</dbReference>
<dbReference type="PANTHER" id="PTHR31896:SF67">
    <property type="entry name" value="AMINE OXIDASE DOMAIN-CONTAINING PROTEIN"/>
    <property type="match status" value="1"/>
</dbReference>
<dbReference type="Gene3D" id="3.50.50.60">
    <property type="entry name" value="FAD/NAD(P)-binding domain"/>
    <property type="match status" value="1"/>
</dbReference>
<gene>
    <name evidence="3" type="ORF">ZEAMMB73_Zm00001d018313</name>
</gene>
<dbReference type="InParanoid" id="A0A1D6HMF8"/>
<proteinExistence type="predicted"/>
<evidence type="ECO:0000259" key="2">
    <source>
        <dbReference type="Pfam" id="PF01593"/>
    </source>
</evidence>
<dbReference type="GO" id="GO:0016747">
    <property type="term" value="F:acyltransferase activity, transferring groups other than amino-acyl groups"/>
    <property type="evidence" value="ECO:0007669"/>
    <property type="project" value="UniProtKB-ARBA"/>
</dbReference>
<dbReference type="AlphaFoldDB" id="A0A1D6HMF8"/>
<name>A0A1D6HMF8_MAIZE</name>
<dbReference type="EMBL" id="CM000781">
    <property type="protein sequence ID" value="AQK75542.1"/>
    <property type="molecule type" value="Genomic_DNA"/>
</dbReference>
<dbReference type="eggNOG" id="KOG0029">
    <property type="taxonomic scope" value="Eukaryota"/>
</dbReference>
<reference evidence="3" key="1">
    <citation type="submission" date="2015-12" db="EMBL/GenBank/DDBJ databases">
        <title>Update maize B73 reference genome by single molecule sequencing technologies.</title>
        <authorList>
            <consortium name="Maize Genome Sequencing Project"/>
            <person name="Ware D."/>
        </authorList>
    </citation>
    <scope>NUCLEOTIDE SEQUENCE</scope>
    <source>
        <tissue evidence="3">Seedling</tissue>
    </source>
</reference>
<evidence type="ECO:0000256" key="1">
    <source>
        <dbReference type="ARBA" id="ARBA00022679"/>
    </source>
</evidence>
<dbReference type="Gene3D" id="3.30.559.10">
    <property type="entry name" value="Chloramphenicol acetyltransferase-like domain"/>
    <property type="match status" value="1"/>
</dbReference>
<dbReference type="ExpressionAtlas" id="A0A1D6HMF8">
    <property type="expression patterns" value="baseline"/>
</dbReference>
<dbReference type="InterPro" id="IPR036188">
    <property type="entry name" value="FAD/NAD-bd_sf"/>
</dbReference>
<dbReference type="PANTHER" id="PTHR31896">
    <property type="entry name" value="FAMILY REGULATORY PROTEIN, PUTATIVE (AFU_ORTHOLOGUE AFUA_3G14730)-RELATED"/>
    <property type="match status" value="1"/>
</dbReference>
<dbReference type="InterPro" id="IPR023213">
    <property type="entry name" value="CAT-like_dom_sf"/>
</dbReference>
<dbReference type="InterPro" id="IPR051283">
    <property type="entry name" value="Sec_Metabolite_Acyltrans"/>
</dbReference>
<dbReference type="GO" id="GO:0050660">
    <property type="term" value="F:flavin adenine dinucleotide binding"/>
    <property type="evidence" value="ECO:0007669"/>
    <property type="project" value="UniProtKB-ARBA"/>
</dbReference>
<dbReference type="STRING" id="4577.A0A1D6HMF8"/>
<sequence length="252" mass="27131">MTEMEGSTGSVQIMHLVQPESGSSLDMVPSEPEIVHLTAWDLALFTVGHIQKGILLPKAGTGGAQLVDDLASSFASVLGHFYPLSGCLTASEITNGLVSPSLAITLCCNDKCTKFIHDMAPEVTISRVVLPAEQVAECGSTHGLHPCAGHVGQRARRCHLHCHVVAAQLWPRIWSRILALLKHLMNYCCRTGARTRTHLAPTRSMGANKPRDLYEKLCIPVDNMFFAGEAMSVKYTGTVHSTFSAGVVAADE</sequence>
<feature type="domain" description="Amine oxidase" evidence="2">
    <location>
        <begin position="207"/>
        <end position="252"/>
    </location>
</feature>
<dbReference type="GO" id="GO:0016491">
    <property type="term" value="F:oxidoreductase activity"/>
    <property type="evidence" value="ECO:0007669"/>
    <property type="project" value="InterPro"/>
</dbReference>
<protein>
    <recommendedName>
        <fullName evidence="2">Amine oxidase domain-containing protein</fullName>
    </recommendedName>
</protein>
<evidence type="ECO:0000313" key="3">
    <source>
        <dbReference type="EMBL" id="AQK75542.1"/>
    </source>
</evidence>
<dbReference type="Pfam" id="PF01593">
    <property type="entry name" value="Amino_oxidase"/>
    <property type="match status" value="1"/>
</dbReference>
<keyword evidence="1" id="KW-0808">Transferase</keyword>
<organism evidence="3">
    <name type="scientific">Zea mays</name>
    <name type="common">Maize</name>
    <dbReference type="NCBI Taxonomy" id="4577"/>
    <lineage>
        <taxon>Eukaryota</taxon>
        <taxon>Viridiplantae</taxon>
        <taxon>Streptophyta</taxon>
        <taxon>Embryophyta</taxon>
        <taxon>Tracheophyta</taxon>
        <taxon>Spermatophyta</taxon>
        <taxon>Magnoliopsida</taxon>
        <taxon>Liliopsida</taxon>
        <taxon>Poales</taxon>
        <taxon>Poaceae</taxon>
        <taxon>PACMAD clade</taxon>
        <taxon>Panicoideae</taxon>
        <taxon>Andropogonodae</taxon>
        <taxon>Andropogoneae</taxon>
        <taxon>Tripsacinae</taxon>
        <taxon>Zea</taxon>
    </lineage>
</organism>